<evidence type="ECO:0000256" key="1">
    <source>
        <dbReference type="SAM" id="MobiDB-lite"/>
    </source>
</evidence>
<name>A0A6S6S9M4_9BACT</name>
<keyword evidence="2" id="KW-1133">Transmembrane helix</keyword>
<feature type="compositionally biased region" description="Basic residues" evidence="1">
    <location>
        <begin position="129"/>
        <end position="152"/>
    </location>
</feature>
<proteinExistence type="predicted"/>
<keyword evidence="2" id="KW-0472">Membrane</keyword>
<dbReference type="EMBL" id="CACVAS010000020">
    <property type="protein sequence ID" value="CAA6801219.1"/>
    <property type="molecule type" value="Genomic_DNA"/>
</dbReference>
<dbReference type="AlphaFoldDB" id="A0A6S6S9M4"/>
<feature type="transmembrane region" description="Helical" evidence="2">
    <location>
        <begin position="13"/>
        <end position="34"/>
    </location>
</feature>
<accession>A0A6S6S9M4</accession>
<feature type="region of interest" description="Disordered" evidence="1">
    <location>
        <begin position="121"/>
        <end position="159"/>
    </location>
</feature>
<reference evidence="3" key="1">
    <citation type="submission" date="2020-01" db="EMBL/GenBank/DDBJ databases">
        <authorList>
            <person name="Meier V. D."/>
            <person name="Meier V D."/>
        </authorList>
    </citation>
    <scope>NUCLEOTIDE SEQUENCE</scope>
    <source>
        <strain evidence="3">HLG_WM_MAG_01</strain>
    </source>
</reference>
<evidence type="ECO:0000313" key="3">
    <source>
        <dbReference type="EMBL" id="CAA6801219.1"/>
    </source>
</evidence>
<keyword evidence="2" id="KW-0812">Transmembrane</keyword>
<organism evidence="3">
    <name type="scientific">uncultured Sulfurovum sp</name>
    <dbReference type="NCBI Taxonomy" id="269237"/>
    <lineage>
        <taxon>Bacteria</taxon>
        <taxon>Pseudomonadati</taxon>
        <taxon>Campylobacterota</taxon>
        <taxon>Epsilonproteobacteria</taxon>
        <taxon>Campylobacterales</taxon>
        <taxon>Sulfurovaceae</taxon>
        <taxon>Sulfurovum</taxon>
        <taxon>environmental samples</taxon>
    </lineage>
</organism>
<protein>
    <submittedName>
        <fullName evidence="3">Uncharacterized protein</fullName>
    </submittedName>
</protein>
<evidence type="ECO:0000256" key="2">
    <source>
        <dbReference type="SAM" id="Phobius"/>
    </source>
</evidence>
<sequence>MITSSTEPKYLRLVWGSIAFLIYFLLIGLLLFYFNHRDEEKPKHFVKKDEKRIQVTSTVPIEAIKVKTIVEKPTTKKPIIEKPKVVQQPKQVVKPKIEPVKKNVVIKEKVVKKKPIKKVEKKKDLNTTKPKKVKVNKPKEKKKIEKPKKVMKPVKQEKPKKIEPKEPKKVIKTSDLFSSVKVKKSDVEKEVKKKIDIQTKPISASEKINNSMKEQKKSDAGIENAYFAKVQTLLETWPAQSDYAGERATVNLFVKPSGLFEFKVKSQSDNVDFNLGLIDFLMQLQKAGLGKHDAGKTYEFKVEFIAKE</sequence>
<gene>
    <name evidence="3" type="ORF">HELGO_WM2416</name>
</gene>